<dbReference type="RefSeq" id="WP_221406420.1">
    <property type="nucleotide sequence ID" value="NZ_FXAW01000003.1"/>
</dbReference>
<feature type="transmembrane region" description="Helical" evidence="1">
    <location>
        <begin position="90"/>
        <end position="109"/>
    </location>
</feature>
<dbReference type="STRING" id="1028.SAMN05661096_01953"/>
<evidence type="ECO:0000256" key="1">
    <source>
        <dbReference type="SAM" id="Phobius"/>
    </source>
</evidence>
<reference evidence="3" key="1">
    <citation type="submission" date="2017-04" db="EMBL/GenBank/DDBJ databases">
        <authorList>
            <person name="Varghese N."/>
            <person name="Submissions S."/>
        </authorList>
    </citation>
    <scope>NUCLEOTIDE SEQUENCE [LARGE SCALE GENOMIC DNA]</scope>
    <source>
        <strain evidence="3">DSM 4125</strain>
    </source>
</reference>
<keyword evidence="1" id="KW-0472">Membrane</keyword>
<evidence type="ECO:0000313" key="3">
    <source>
        <dbReference type="Proteomes" id="UP000193804"/>
    </source>
</evidence>
<dbReference type="AlphaFoldDB" id="A0A1X7JQL1"/>
<keyword evidence="1" id="KW-0812">Transmembrane</keyword>
<keyword evidence="1" id="KW-1133">Transmembrane helix</keyword>
<keyword evidence="3" id="KW-1185">Reference proteome</keyword>
<dbReference type="EMBL" id="FXAW01000003">
    <property type="protein sequence ID" value="SMG30210.1"/>
    <property type="molecule type" value="Genomic_DNA"/>
</dbReference>
<gene>
    <name evidence="2" type="ORF">SAMN05661096_01953</name>
</gene>
<protein>
    <submittedName>
        <fullName evidence="2">Uncharacterized protein</fullName>
    </submittedName>
</protein>
<sequence>MPLNKFNPKYQGVHTKSLSKQIQKFLQLNNALKEKKMSELIIDSINEEIKKVNQVESKKLLTAQLAKSYQNILKIVEKEMNLVAKNHYRNMWMAIGMSAFGIPLGVAFGASLNNYGFIGIGLPIGFAVGIAIGSKKDKEAEEEGRQLDIEI</sequence>
<organism evidence="2 3">
    <name type="scientific">Marivirga sericea</name>
    <dbReference type="NCBI Taxonomy" id="1028"/>
    <lineage>
        <taxon>Bacteria</taxon>
        <taxon>Pseudomonadati</taxon>
        <taxon>Bacteroidota</taxon>
        <taxon>Cytophagia</taxon>
        <taxon>Cytophagales</taxon>
        <taxon>Marivirgaceae</taxon>
        <taxon>Marivirga</taxon>
    </lineage>
</organism>
<dbReference type="Proteomes" id="UP000193804">
    <property type="component" value="Unassembled WGS sequence"/>
</dbReference>
<proteinExistence type="predicted"/>
<accession>A0A1X7JQL1</accession>
<evidence type="ECO:0000313" key="2">
    <source>
        <dbReference type="EMBL" id="SMG30210.1"/>
    </source>
</evidence>
<feature type="transmembrane region" description="Helical" evidence="1">
    <location>
        <begin position="115"/>
        <end position="133"/>
    </location>
</feature>
<name>A0A1X7JQL1_9BACT</name>